<feature type="region of interest" description="Disordered" evidence="10">
    <location>
        <begin position="1"/>
        <end position="35"/>
    </location>
</feature>
<evidence type="ECO:0000313" key="12">
    <source>
        <dbReference type="EMBL" id="KAK3898633.1"/>
    </source>
</evidence>
<feature type="domain" description="Borealin N-terminal" evidence="11">
    <location>
        <begin position="43"/>
        <end position="99"/>
    </location>
</feature>
<dbReference type="InterPro" id="IPR018851">
    <property type="entry name" value="Borealin_N"/>
</dbReference>
<dbReference type="PANTHER" id="PTHR16040:SF7">
    <property type="entry name" value="AUSTRALIN, ISOFORM A-RELATED"/>
    <property type="match status" value="1"/>
</dbReference>
<dbReference type="Pfam" id="PF10444">
    <property type="entry name" value="Nbl1_Borealin_N"/>
    <property type="match status" value="1"/>
</dbReference>
<evidence type="ECO:0000256" key="9">
    <source>
        <dbReference type="ARBA" id="ARBA00023328"/>
    </source>
</evidence>
<feature type="region of interest" description="Disordered" evidence="10">
    <location>
        <begin position="105"/>
        <end position="429"/>
    </location>
</feature>
<evidence type="ECO:0000256" key="4">
    <source>
        <dbReference type="ARBA" id="ARBA00022454"/>
    </source>
</evidence>
<keyword evidence="13" id="KW-1185">Reference proteome</keyword>
<keyword evidence="5" id="KW-0132">Cell division</keyword>
<dbReference type="EMBL" id="MU855904">
    <property type="protein sequence ID" value="KAK3898633.1"/>
    <property type="molecule type" value="Genomic_DNA"/>
</dbReference>
<dbReference type="InterPro" id="IPR018867">
    <property type="entry name" value="Cell_div_borealin"/>
</dbReference>
<accession>A0AAN6MEK0</accession>
<reference evidence="12" key="1">
    <citation type="journal article" date="2023" name="Mol. Phylogenet. Evol.">
        <title>Genome-scale phylogeny and comparative genomics of the fungal order Sordariales.</title>
        <authorList>
            <person name="Hensen N."/>
            <person name="Bonometti L."/>
            <person name="Westerberg I."/>
            <person name="Brannstrom I.O."/>
            <person name="Guillou S."/>
            <person name="Cros-Aarteil S."/>
            <person name="Calhoun S."/>
            <person name="Haridas S."/>
            <person name="Kuo A."/>
            <person name="Mondo S."/>
            <person name="Pangilinan J."/>
            <person name="Riley R."/>
            <person name="LaButti K."/>
            <person name="Andreopoulos B."/>
            <person name="Lipzen A."/>
            <person name="Chen C."/>
            <person name="Yan M."/>
            <person name="Daum C."/>
            <person name="Ng V."/>
            <person name="Clum A."/>
            <person name="Steindorff A."/>
            <person name="Ohm R.A."/>
            <person name="Martin F."/>
            <person name="Silar P."/>
            <person name="Natvig D.O."/>
            <person name="Lalanne C."/>
            <person name="Gautier V."/>
            <person name="Ament-Velasquez S.L."/>
            <person name="Kruys A."/>
            <person name="Hutchinson M.I."/>
            <person name="Powell A.J."/>
            <person name="Barry K."/>
            <person name="Miller A.N."/>
            <person name="Grigoriev I.V."/>
            <person name="Debuchy R."/>
            <person name="Gladieux P."/>
            <person name="Hiltunen Thoren M."/>
            <person name="Johannesson H."/>
        </authorList>
    </citation>
    <scope>NUCLEOTIDE SEQUENCE</scope>
    <source>
        <strain evidence="12">CBS 103.79</strain>
    </source>
</reference>
<evidence type="ECO:0000256" key="5">
    <source>
        <dbReference type="ARBA" id="ARBA00022618"/>
    </source>
</evidence>
<feature type="compositionally biased region" description="Low complexity" evidence="10">
    <location>
        <begin position="190"/>
        <end position="206"/>
    </location>
</feature>
<dbReference type="GO" id="GO:0051233">
    <property type="term" value="C:spindle midzone"/>
    <property type="evidence" value="ECO:0007669"/>
    <property type="project" value="TreeGrafter"/>
</dbReference>
<sequence length="429" mass="43874">MSVGGDEQHGTDIASQTIPTKGGSPHPEESPSKRQRVGITLAQKQALIDNLQLEITERARKLRANYNIHAQSLRTRIEIRVNRIPLSLRRLTMGGLLDKCSKDQQQQQLLQQKPGAITTIHTARGPPVPAKDKAPSRPPSRPPTRAGTGGDKENDMHTPQKKMRANTVSDMSRNAPAHVLSPTTSNSRVAPRPTTAAGTITAATPARLGMARPAVTPGRATAASSMLNKMVDGSRSVRGAPTPAPTTARKTPASSTATSTSSNGNTTAAAAAARRKRGATVSAAATTTTNNNNNNNNNNNVPRPAAAAPRPRTAASATRRRASGASESSDDANSSSSTGTTVVRRRPMTAPPGAQPRTTMTMPPSSSAPASVSAAQGKRMAAATAGAGPAGKKGTAASAASAGAGGKKVGAVKGGAAGTGTGRVLRKRG</sequence>
<feature type="compositionally biased region" description="Low complexity" evidence="10">
    <location>
        <begin position="279"/>
        <end position="342"/>
    </location>
</feature>
<evidence type="ECO:0000256" key="8">
    <source>
        <dbReference type="ARBA" id="ARBA00023306"/>
    </source>
</evidence>
<gene>
    <name evidence="12" type="ORF">C8A05DRAFT_47101</name>
</gene>
<evidence type="ECO:0000259" key="11">
    <source>
        <dbReference type="Pfam" id="PF10444"/>
    </source>
</evidence>
<dbReference type="PANTHER" id="PTHR16040">
    <property type="entry name" value="AUSTRALIN, ISOFORM A-RELATED"/>
    <property type="match status" value="1"/>
</dbReference>
<evidence type="ECO:0000256" key="10">
    <source>
        <dbReference type="SAM" id="MobiDB-lite"/>
    </source>
</evidence>
<dbReference type="GO" id="GO:0051301">
    <property type="term" value="P:cell division"/>
    <property type="evidence" value="ECO:0007669"/>
    <property type="project" value="UniProtKB-KW"/>
</dbReference>
<dbReference type="Proteomes" id="UP001303889">
    <property type="component" value="Unassembled WGS sequence"/>
</dbReference>
<dbReference type="AlphaFoldDB" id="A0AAN6MEK0"/>
<keyword evidence="9" id="KW-0137">Centromere</keyword>
<evidence type="ECO:0000256" key="6">
    <source>
        <dbReference type="ARBA" id="ARBA00022776"/>
    </source>
</evidence>
<comment type="subcellular location">
    <subcellularLocation>
        <location evidence="2">Chromosome</location>
        <location evidence="2">Centromere</location>
    </subcellularLocation>
    <subcellularLocation>
        <location evidence="1">Nucleus</location>
    </subcellularLocation>
</comment>
<proteinExistence type="inferred from homology"/>
<evidence type="ECO:0000256" key="1">
    <source>
        <dbReference type="ARBA" id="ARBA00004123"/>
    </source>
</evidence>
<evidence type="ECO:0000256" key="2">
    <source>
        <dbReference type="ARBA" id="ARBA00004584"/>
    </source>
</evidence>
<dbReference type="GO" id="GO:0000070">
    <property type="term" value="P:mitotic sister chromatid segregation"/>
    <property type="evidence" value="ECO:0007669"/>
    <property type="project" value="TreeGrafter"/>
</dbReference>
<evidence type="ECO:0000256" key="3">
    <source>
        <dbReference type="ARBA" id="ARBA00009914"/>
    </source>
</evidence>
<evidence type="ECO:0000256" key="7">
    <source>
        <dbReference type="ARBA" id="ARBA00023242"/>
    </source>
</evidence>
<keyword evidence="6" id="KW-0498">Mitosis</keyword>
<dbReference type="GO" id="GO:0005634">
    <property type="term" value="C:nucleus"/>
    <property type="evidence" value="ECO:0007669"/>
    <property type="project" value="UniProtKB-SubCell"/>
</dbReference>
<feature type="compositionally biased region" description="Gly residues" evidence="10">
    <location>
        <begin position="403"/>
        <end position="421"/>
    </location>
</feature>
<name>A0AAN6MEK0_9PEZI</name>
<evidence type="ECO:0000313" key="13">
    <source>
        <dbReference type="Proteomes" id="UP001303889"/>
    </source>
</evidence>
<protein>
    <recommendedName>
        <fullName evidence="11">Borealin N-terminal domain-containing protein</fullName>
    </recommendedName>
</protein>
<keyword evidence="4" id="KW-0158">Chromosome</keyword>
<feature type="compositionally biased region" description="Basic and acidic residues" evidence="10">
    <location>
        <begin position="1"/>
        <end position="10"/>
    </location>
</feature>
<keyword evidence="8" id="KW-0131">Cell cycle</keyword>
<feature type="compositionally biased region" description="Low complexity" evidence="10">
    <location>
        <begin position="363"/>
        <end position="402"/>
    </location>
</feature>
<feature type="compositionally biased region" description="Low complexity" evidence="10">
    <location>
        <begin position="238"/>
        <end position="272"/>
    </location>
</feature>
<comment type="caution">
    <text evidence="12">The sequence shown here is derived from an EMBL/GenBank/DDBJ whole genome shotgun (WGS) entry which is preliminary data.</text>
</comment>
<comment type="similarity">
    <text evidence="3">Belongs to the borealin family.</text>
</comment>
<dbReference type="GO" id="GO:0000775">
    <property type="term" value="C:chromosome, centromeric region"/>
    <property type="evidence" value="ECO:0007669"/>
    <property type="project" value="UniProtKB-SubCell"/>
</dbReference>
<keyword evidence="7" id="KW-0539">Nucleus</keyword>
<reference evidence="12" key="2">
    <citation type="submission" date="2023-05" db="EMBL/GenBank/DDBJ databases">
        <authorList>
            <consortium name="Lawrence Berkeley National Laboratory"/>
            <person name="Steindorff A."/>
            <person name="Hensen N."/>
            <person name="Bonometti L."/>
            <person name="Westerberg I."/>
            <person name="Brannstrom I.O."/>
            <person name="Guillou S."/>
            <person name="Cros-Aarteil S."/>
            <person name="Calhoun S."/>
            <person name="Haridas S."/>
            <person name="Kuo A."/>
            <person name="Mondo S."/>
            <person name="Pangilinan J."/>
            <person name="Riley R."/>
            <person name="Labutti K."/>
            <person name="Andreopoulos B."/>
            <person name="Lipzen A."/>
            <person name="Chen C."/>
            <person name="Yanf M."/>
            <person name="Daum C."/>
            <person name="Ng V."/>
            <person name="Clum A."/>
            <person name="Ohm R."/>
            <person name="Martin F."/>
            <person name="Silar P."/>
            <person name="Natvig D."/>
            <person name="Lalanne C."/>
            <person name="Gautier V."/>
            <person name="Ament-Velasquez S.L."/>
            <person name="Kruys A."/>
            <person name="Hutchinson M.I."/>
            <person name="Powell A.J."/>
            <person name="Barry K."/>
            <person name="Miller A.N."/>
            <person name="Grigoriev I.V."/>
            <person name="Debuchy R."/>
            <person name="Gladieux P."/>
            <person name="Thoren M.H."/>
            <person name="Johannesson H."/>
        </authorList>
    </citation>
    <scope>NUCLEOTIDE SEQUENCE</scope>
    <source>
        <strain evidence="12">CBS 103.79</strain>
    </source>
</reference>
<dbReference type="GO" id="GO:0032133">
    <property type="term" value="C:chromosome passenger complex"/>
    <property type="evidence" value="ECO:0007669"/>
    <property type="project" value="TreeGrafter"/>
</dbReference>
<organism evidence="12 13">
    <name type="scientific">Staphylotrichum tortipilum</name>
    <dbReference type="NCBI Taxonomy" id="2831512"/>
    <lineage>
        <taxon>Eukaryota</taxon>
        <taxon>Fungi</taxon>
        <taxon>Dikarya</taxon>
        <taxon>Ascomycota</taxon>
        <taxon>Pezizomycotina</taxon>
        <taxon>Sordariomycetes</taxon>
        <taxon>Sordariomycetidae</taxon>
        <taxon>Sordariales</taxon>
        <taxon>Chaetomiaceae</taxon>
        <taxon>Staphylotrichum</taxon>
    </lineage>
</organism>